<keyword evidence="1" id="KW-0732">Signal</keyword>
<gene>
    <name evidence="2" type="ORF">BBB48_06165</name>
    <name evidence="3" type="ORF">DPV95_02370</name>
</gene>
<proteinExistence type="predicted"/>
<name>A0AAE7YXP1_HAEPA</name>
<evidence type="ECO:0000313" key="3">
    <source>
        <dbReference type="EMBL" id="RDE84604.1"/>
    </source>
</evidence>
<dbReference type="RefSeq" id="WP_005696950.1">
    <property type="nucleotide sequence ID" value="NZ_CP065991.1"/>
</dbReference>
<sequence length="159" mass="18337">MKKLTFFLATIFPIAALAVTEQSKDTKQQADEPHIYLSIFDRTQMPSVDLHKKEISRSNKNEKVCWIATGHFRKKVNVTETFKAQAKSQMEFNEAPNGQITSSPNKKTHSITYTAKPLENGKYVTNCWEFGRWDPTGKYVLTVKIGKHEFEKQVFYVTE</sequence>
<comment type="caution">
    <text evidence="3">The sequence shown here is derived from an EMBL/GenBank/DDBJ whole genome shotgun (WGS) entry which is preliminary data.</text>
</comment>
<dbReference type="AlphaFoldDB" id="A0AAE7YXP1"/>
<dbReference type="Proteomes" id="UP000092740">
    <property type="component" value="Unassembled WGS sequence"/>
</dbReference>
<evidence type="ECO:0000256" key="1">
    <source>
        <dbReference type="SAM" id="SignalP"/>
    </source>
</evidence>
<dbReference type="GeneID" id="93298393"/>
<accession>A0AAE7YXP1</accession>
<dbReference type="EMBL" id="MAQD01000006">
    <property type="protein sequence ID" value="OBY51831.1"/>
    <property type="molecule type" value="Genomic_DNA"/>
</dbReference>
<dbReference type="Proteomes" id="UP000253823">
    <property type="component" value="Unassembled WGS sequence"/>
</dbReference>
<evidence type="ECO:0000313" key="2">
    <source>
        <dbReference type="EMBL" id="OBY51831.1"/>
    </source>
</evidence>
<protein>
    <submittedName>
        <fullName evidence="3">Uncharacterized protein</fullName>
    </submittedName>
</protein>
<evidence type="ECO:0000313" key="5">
    <source>
        <dbReference type="Proteomes" id="UP000253823"/>
    </source>
</evidence>
<reference evidence="3 5" key="2">
    <citation type="submission" date="2018-05" db="EMBL/GenBank/DDBJ databases">
        <title>Draft Genome Sequences for a Diverse set of 7 Haemophilus Species.</title>
        <authorList>
            <person name="Nichols M."/>
            <person name="Topaz N."/>
            <person name="Wang X."/>
            <person name="Wang X."/>
            <person name="Boxrud D."/>
        </authorList>
    </citation>
    <scope>NUCLEOTIDE SEQUENCE [LARGE SCALE GENOMIC DNA]</scope>
    <source>
        <strain evidence="3 5">C2006002596</strain>
    </source>
</reference>
<feature type="chain" id="PRO_5044471597" evidence="1">
    <location>
        <begin position="19"/>
        <end position="159"/>
    </location>
</feature>
<dbReference type="EMBL" id="QEPT01000002">
    <property type="protein sequence ID" value="RDE84604.1"/>
    <property type="molecule type" value="Genomic_DNA"/>
</dbReference>
<evidence type="ECO:0000313" key="4">
    <source>
        <dbReference type="Proteomes" id="UP000092740"/>
    </source>
</evidence>
<feature type="signal peptide" evidence="1">
    <location>
        <begin position="1"/>
        <end position="18"/>
    </location>
</feature>
<organism evidence="3 5">
    <name type="scientific">Haemophilus parainfluenzae</name>
    <dbReference type="NCBI Taxonomy" id="729"/>
    <lineage>
        <taxon>Bacteria</taxon>
        <taxon>Pseudomonadati</taxon>
        <taxon>Pseudomonadota</taxon>
        <taxon>Gammaproteobacteria</taxon>
        <taxon>Pasteurellales</taxon>
        <taxon>Pasteurellaceae</taxon>
        <taxon>Haemophilus</taxon>
    </lineage>
</organism>
<reference evidence="2 4" key="1">
    <citation type="submission" date="2016-06" db="EMBL/GenBank/DDBJ databases">
        <title>Simultaneous identification of Haemophilus influenzae and Haemophilus haemolyticus using TaqMan real-time PCR.</title>
        <authorList>
            <person name="Price E.P."/>
            <person name="Sarovich D.S."/>
            <person name="Harris T."/>
            <person name="Spargo J.C."/>
            <person name="Nosworthy E."/>
            <person name="Beissbarth J."/>
            <person name="Smith-Vaughan H.C."/>
        </authorList>
    </citation>
    <scope>NUCLEOTIDE SEQUENCE [LARGE SCALE GENOMIC DNA]</scope>
    <source>
        <strain evidence="2 4">ATCC 9796</strain>
    </source>
</reference>